<protein>
    <submittedName>
        <fullName evidence="2">Uncharacterized protein</fullName>
    </submittedName>
</protein>
<dbReference type="EMBL" id="FN648375">
    <property type="protein sequence ID" value="CBJ48375.1"/>
    <property type="molecule type" value="Genomic_DNA"/>
</dbReference>
<accession>D7FQ43</accession>
<dbReference type="InParanoid" id="D7FQ43"/>
<dbReference type="OrthoDB" id="202825at2759"/>
<dbReference type="AlphaFoldDB" id="D7FQ43"/>
<dbReference type="EMBL" id="FN649727">
    <property type="protein sequence ID" value="CBJ48375.1"/>
    <property type="molecule type" value="Genomic_DNA"/>
</dbReference>
<gene>
    <name evidence="2" type="ORF">Esi_0002_0148</name>
</gene>
<evidence type="ECO:0000313" key="2">
    <source>
        <dbReference type="EMBL" id="CBJ48375.1"/>
    </source>
</evidence>
<feature type="region of interest" description="Disordered" evidence="1">
    <location>
        <begin position="1"/>
        <end position="29"/>
    </location>
</feature>
<evidence type="ECO:0000313" key="3">
    <source>
        <dbReference type="Proteomes" id="UP000002630"/>
    </source>
</evidence>
<proteinExistence type="predicted"/>
<sequence>MYPFAQGGEKWSRSGTGTDDTATRTDSRQRGIFVTDDKFSDVIRALQRRGWTRSGNANSPNFDLKWRNLSNINFRLLRKHQGGRQKKKEGKRTAVGRSGSAVDPPTPATCIFLLVFERKGVSLVTELFGPSHE</sequence>
<evidence type="ECO:0000256" key="1">
    <source>
        <dbReference type="SAM" id="MobiDB-lite"/>
    </source>
</evidence>
<reference evidence="2 3" key="1">
    <citation type="journal article" date="2010" name="Nature">
        <title>The Ectocarpus genome and the independent evolution of multicellularity in brown algae.</title>
        <authorList>
            <person name="Cock J.M."/>
            <person name="Sterck L."/>
            <person name="Rouze P."/>
            <person name="Scornet D."/>
            <person name="Allen A.E."/>
            <person name="Amoutzias G."/>
            <person name="Anthouard V."/>
            <person name="Artiguenave F."/>
            <person name="Aury J.M."/>
            <person name="Badger J.H."/>
            <person name="Beszteri B."/>
            <person name="Billiau K."/>
            <person name="Bonnet E."/>
            <person name="Bothwell J.H."/>
            <person name="Bowler C."/>
            <person name="Boyen C."/>
            <person name="Brownlee C."/>
            <person name="Carrano C.J."/>
            <person name="Charrier B."/>
            <person name="Cho G.Y."/>
            <person name="Coelho S.M."/>
            <person name="Collen J."/>
            <person name="Corre E."/>
            <person name="Da Silva C."/>
            <person name="Delage L."/>
            <person name="Delaroque N."/>
            <person name="Dittami S.M."/>
            <person name="Doulbeau S."/>
            <person name="Elias M."/>
            <person name="Farnham G."/>
            <person name="Gachon C.M."/>
            <person name="Gschloessl B."/>
            <person name="Heesch S."/>
            <person name="Jabbari K."/>
            <person name="Jubin C."/>
            <person name="Kawai H."/>
            <person name="Kimura K."/>
            <person name="Kloareg B."/>
            <person name="Kupper F.C."/>
            <person name="Lang D."/>
            <person name="Le Bail A."/>
            <person name="Leblanc C."/>
            <person name="Lerouge P."/>
            <person name="Lohr M."/>
            <person name="Lopez P.J."/>
            <person name="Martens C."/>
            <person name="Maumus F."/>
            <person name="Michel G."/>
            <person name="Miranda-Saavedra D."/>
            <person name="Morales J."/>
            <person name="Moreau H."/>
            <person name="Motomura T."/>
            <person name="Nagasato C."/>
            <person name="Napoli C.A."/>
            <person name="Nelson D.R."/>
            <person name="Nyvall-Collen P."/>
            <person name="Peters A.F."/>
            <person name="Pommier C."/>
            <person name="Potin P."/>
            <person name="Poulain J."/>
            <person name="Quesneville H."/>
            <person name="Read B."/>
            <person name="Rensing S.A."/>
            <person name="Ritter A."/>
            <person name="Rousvoal S."/>
            <person name="Samanta M."/>
            <person name="Samson G."/>
            <person name="Schroeder D.C."/>
            <person name="Segurens B."/>
            <person name="Strittmatter M."/>
            <person name="Tonon T."/>
            <person name="Tregear J.W."/>
            <person name="Valentin K."/>
            <person name="von Dassow P."/>
            <person name="Yamagishi T."/>
            <person name="Van de Peer Y."/>
            <person name="Wincker P."/>
        </authorList>
    </citation>
    <scope>NUCLEOTIDE SEQUENCE [LARGE SCALE GENOMIC DNA]</scope>
    <source>
        <strain evidence="3">Ec32 / CCAP1310/4</strain>
    </source>
</reference>
<dbReference type="Proteomes" id="UP000002630">
    <property type="component" value="Linkage Group LG02"/>
</dbReference>
<keyword evidence="3" id="KW-1185">Reference proteome</keyword>
<feature type="region of interest" description="Disordered" evidence="1">
    <location>
        <begin position="79"/>
        <end position="102"/>
    </location>
</feature>
<organism evidence="2 3">
    <name type="scientific">Ectocarpus siliculosus</name>
    <name type="common">Brown alga</name>
    <name type="synonym">Conferva siliculosa</name>
    <dbReference type="NCBI Taxonomy" id="2880"/>
    <lineage>
        <taxon>Eukaryota</taxon>
        <taxon>Sar</taxon>
        <taxon>Stramenopiles</taxon>
        <taxon>Ochrophyta</taxon>
        <taxon>PX clade</taxon>
        <taxon>Phaeophyceae</taxon>
        <taxon>Ectocarpales</taxon>
        <taxon>Ectocarpaceae</taxon>
        <taxon>Ectocarpus</taxon>
    </lineage>
</organism>
<feature type="compositionally biased region" description="Basic residues" evidence="1">
    <location>
        <begin position="79"/>
        <end position="90"/>
    </location>
</feature>
<name>D7FQ43_ECTSI</name>